<feature type="chain" id="PRO_5040773049" evidence="3">
    <location>
        <begin position="20"/>
        <end position="1514"/>
    </location>
</feature>
<dbReference type="OrthoDB" id="9757976at2"/>
<dbReference type="Pfam" id="PF02514">
    <property type="entry name" value="CobN-Mg_chel"/>
    <property type="match status" value="2"/>
</dbReference>
<evidence type="ECO:0000256" key="3">
    <source>
        <dbReference type="SAM" id="SignalP"/>
    </source>
</evidence>
<sequence>MKRLLVACFILVAAPALNAATIVGIVSDRSSAEMAAGAEEHLAAFPEHEIVLRTPEQLKDLPDEQVTDLWSDADALILAAVFGEESGRIRRLVRDQGPGADVPIMAMNSKRGITRLSRLEGERVMADLSDRTINEMVANPEPGEDPAAHLDERRKQYPEQAEWLTGRAFYQGRSPEHMDGLFRWALAQAGYDIEVPEPKPREPIRYYRNGEASADPDSLNLEEGPAVALLDLDSGDRPGDRDLLDAACEQMEKRGIQCFTILARWGGASVEAVKTLEERIQPATLSGIVSLQYFTVGGGDGREAVTKAFNNLDVPVIKGIRISKLTKPEWLLSDEGLPWDSVHYQLAMPELQGISQPMVLAVAEPPRIDEETGVELTLTTPVAERVNALANRMDRWVTLQTKENSDKRVAVVYYNHPPGRQNIGADKLNVPESLFEILQRLKAEGYKTGELPESPEALLDEIQDRGVNLPDQQSGLEDLAGKVPSVSKETYLERFKQLPEAVQAEMQHGPVGYLHAQLKNAANNGHTKLGNDLLKNGVKDLRHMLRNYEHDATQRALDLLDQYQTGWRAVLRNEQNSTEKVTSIRDALIRTGIPGLSGWGEAPGRSMVHEGEMLFPGIHFGNVFIGPQPPRGWEVSEELLHANTTFPPTHQYVGFYQWLRKDFNADALVYLGRHSTREFLPRRRAGLAEDDYPELLGKDLPLIYPYIVDGVGEGIQAKRRAMGVMISHLTPPLETTKLYDNLLELRQLVETWESSNDPDSSSRDRAVKELRKRLRELDMVQDIEKELAAEHHHGEEEHNEEEGEEEGKHEEGEVHAETEHHHKHEDVEAPEEGGEHAHAHKHEDGDGHGHEHHHDEETVHLEDVDDELLVHEVGHYLTTMQESFMPLGLHVFGRDWEQEGIETMLNSMAGDDEEPKPKWREKLKASPGEEMDHLMAGLDGRFVPPGEGNDPVRTPAVLPTGRNFHALSSDLVPTRVAWSLGAEMAKDARNKGDPKAEGSEAIVLWASDTVRDEGVMIAFGLDMLGIKPKWNSRGIVEGLERMPLDERNRRRDALFTTSGLFRDLYEDQLVLLDQASRLALDGAYKTIMNKHPQLDRALEAAMEPLPEEMRDPGSESLAKNDVAARWVADTKAMMANGAKAQKAGSDAALRVFGTAPGSYGAGVNRLADRSGAWDDRGKVADAYTRRMGYAFGGDKEGGRPAHDAFKDRLDDVGRTYLGRASHVYGLLDNDDGFDFQGGLSMAVEHETGEAPTNRVLMHADPDNPRVESLQQALLSELRGQNLNPQWIKPLMEQGYAGARTMSADFLDNLWGWQVTSPDVVKSAVWDDINEVYFEDRHNLGLDKFLEKDHNVHVKTHMQAITLVAAHRGFWKPDEETLKKLRQEFAQLVVENGLPGSGHTRPDHPTMQWVAENLSDAELKKDFRAVLDAARMQSPESGKAQPVSMREVTMKQKPKQQEAEEKAQQQSEKKTEQTSEQPDAQKASAEGGQVLLPWFIGGGVLLLLGGGVVAGRRLS</sequence>
<dbReference type="CDD" id="cd10150">
    <property type="entry name" value="CobN_like"/>
    <property type="match status" value="1"/>
</dbReference>
<keyword evidence="2" id="KW-0472">Membrane</keyword>
<dbReference type="Proteomes" id="UP000460751">
    <property type="component" value="Unassembled WGS sequence"/>
</dbReference>
<comment type="caution">
    <text evidence="5">The sequence shown here is derived from an EMBL/GenBank/DDBJ whole genome shotgun (WGS) entry which is preliminary data.</text>
</comment>
<proteinExistence type="predicted"/>
<feature type="domain" description="CobN/magnesium chelatase" evidence="4">
    <location>
        <begin position="918"/>
        <end position="1377"/>
    </location>
</feature>
<feature type="transmembrane region" description="Helical" evidence="2">
    <location>
        <begin position="1490"/>
        <end position="1510"/>
    </location>
</feature>
<accession>A0A9X5B4D7</accession>
<keyword evidence="2" id="KW-1133">Transmembrane helix</keyword>
<feature type="region of interest" description="Disordered" evidence="1">
    <location>
        <begin position="1430"/>
        <end position="1484"/>
    </location>
</feature>
<gene>
    <name evidence="5" type="ORF">GLW01_05565</name>
</gene>
<dbReference type="InterPro" id="IPR003672">
    <property type="entry name" value="CobN/Mg_chltase"/>
</dbReference>
<feature type="signal peptide" evidence="3">
    <location>
        <begin position="1"/>
        <end position="19"/>
    </location>
</feature>
<dbReference type="PANTHER" id="PTHR44119">
    <property type="entry name" value="MAGNESIUM-CHELATASE SUBUNIT CHLH, CHLOROPLASTIC"/>
    <property type="match status" value="1"/>
</dbReference>
<dbReference type="EMBL" id="WMEX01000002">
    <property type="protein sequence ID" value="MYL26260.1"/>
    <property type="molecule type" value="Genomic_DNA"/>
</dbReference>
<evidence type="ECO:0000259" key="4">
    <source>
        <dbReference type="Pfam" id="PF02514"/>
    </source>
</evidence>
<protein>
    <submittedName>
        <fullName evidence="5">Cobaltochelatase subunit CobN</fullName>
    </submittedName>
</protein>
<dbReference type="PANTHER" id="PTHR44119:SF1">
    <property type="entry name" value="MAGNESIUM-CHELATASE SUBUNIT CHLH, CHLOROPLASTIC"/>
    <property type="match status" value="1"/>
</dbReference>
<reference evidence="5 6" key="1">
    <citation type="submission" date="2019-11" db="EMBL/GenBank/DDBJ databases">
        <title>Genome sequences of 17 halophilic strains isolated from different environments.</title>
        <authorList>
            <person name="Furrow R.E."/>
        </authorList>
    </citation>
    <scope>NUCLEOTIDE SEQUENCE [LARGE SCALE GENOMIC DNA]</scope>
    <source>
        <strain evidence="5 6">22507_15_FS</strain>
    </source>
</reference>
<feature type="domain" description="CobN/magnesium chelatase" evidence="4">
    <location>
        <begin position="169"/>
        <end position="507"/>
    </location>
</feature>
<dbReference type="RefSeq" id="WP_160898421.1">
    <property type="nucleotide sequence ID" value="NZ_WMEX01000002.1"/>
</dbReference>
<name>A0A9X5B4D7_9GAMM</name>
<evidence type="ECO:0000256" key="1">
    <source>
        <dbReference type="SAM" id="MobiDB-lite"/>
    </source>
</evidence>
<keyword evidence="3" id="KW-0732">Signal</keyword>
<evidence type="ECO:0000256" key="2">
    <source>
        <dbReference type="SAM" id="Phobius"/>
    </source>
</evidence>
<feature type="compositionally biased region" description="Basic and acidic residues" evidence="1">
    <location>
        <begin position="806"/>
        <end position="856"/>
    </location>
</feature>
<evidence type="ECO:0000313" key="6">
    <source>
        <dbReference type="Proteomes" id="UP000460751"/>
    </source>
</evidence>
<feature type="compositionally biased region" description="Basic and acidic residues" evidence="1">
    <location>
        <begin position="1454"/>
        <end position="1472"/>
    </location>
</feature>
<evidence type="ECO:0000313" key="5">
    <source>
        <dbReference type="EMBL" id="MYL26260.1"/>
    </source>
</evidence>
<feature type="region of interest" description="Disordered" evidence="1">
    <location>
        <begin position="790"/>
        <end position="856"/>
    </location>
</feature>
<organism evidence="5 6">
    <name type="scientific">Vreelandella halophila</name>
    <dbReference type="NCBI Taxonomy" id="86177"/>
    <lineage>
        <taxon>Bacteria</taxon>
        <taxon>Pseudomonadati</taxon>
        <taxon>Pseudomonadota</taxon>
        <taxon>Gammaproteobacteria</taxon>
        <taxon>Oceanospirillales</taxon>
        <taxon>Halomonadaceae</taxon>
        <taxon>Vreelandella</taxon>
    </lineage>
</organism>
<keyword evidence="2" id="KW-0812">Transmembrane</keyword>
<keyword evidence="6" id="KW-1185">Reference proteome</keyword>